<protein>
    <recommendedName>
        <fullName evidence="2">DUF1985 domain-containing protein</fullName>
    </recommendedName>
</protein>
<sequence length="527" mass="59850">MDNENYSLTMAESYMKDAPSDHAIGVSSSASGTKVISLGRTRLQRAKAQNTSRSSSNISGSASIRIIRSQSAKECEISGSKSVKEPPEVDVSQNNIKLTKKRRRHSKSFLKLSSSNRPTLGSNFNSEVVSNLKTKLSATQLELFKSTCFGYLLNLPSIKLQTQLIYYLLTKEVEKEKANEMAFLVNGVKLRFGLAEFARVSGLKCTGDVQLCSEATQKNNPSVAKYFMNYPSVSKEHLVDYFLTKTFESDEDVIKIAVLFVVNSFLFSIKNTKLVDRKYLDLVDKGDYNRYTWGIDVYEETVRSMSGILDKQRQYYWISGFPYAIQIWFYECFKYLHSSVASRCEITSPAILRWSVTQQLKFEELNDKLYGLPSEKLNFKNMSLENEISDTVDEKQVSSDDDFVDHPPETLKRHCKMMINVNSKRKRIPSNVLGKKGKDGGSLKNQGKAANETSKMKSIGVNDLEKQMMDDVCNSATNGNFKKYTNVTAANNDLVDSTSGKKENTKMKLEMIWRKMWWRIFITNIEV</sequence>
<dbReference type="Gramene" id="OIT19114">
    <property type="protein sequence ID" value="OIT19114"/>
    <property type="gene ID" value="A4A49_42335"/>
</dbReference>
<dbReference type="AlphaFoldDB" id="A0A1J6JMW2"/>
<dbReference type="PANTHER" id="PTHR48449:SF1">
    <property type="entry name" value="DUF1985 DOMAIN-CONTAINING PROTEIN"/>
    <property type="match status" value="1"/>
</dbReference>
<dbReference type="PANTHER" id="PTHR48449">
    <property type="entry name" value="DUF1985 DOMAIN-CONTAINING PROTEIN"/>
    <property type="match status" value="1"/>
</dbReference>
<evidence type="ECO:0000259" key="2">
    <source>
        <dbReference type="Pfam" id="PF09331"/>
    </source>
</evidence>
<dbReference type="Proteomes" id="UP000187609">
    <property type="component" value="Unassembled WGS sequence"/>
</dbReference>
<feature type="region of interest" description="Disordered" evidence="1">
    <location>
        <begin position="430"/>
        <end position="454"/>
    </location>
</feature>
<dbReference type="OMA" id="WRIFITN"/>
<reference evidence="3" key="1">
    <citation type="submission" date="2016-11" db="EMBL/GenBank/DDBJ databases">
        <title>The genome of Nicotiana attenuata.</title>
        <authorList>
            <person name="Xu S."/>
            <person name="Brockmoeller T."/>
            <person name="Gaquerel E."/>
            <person name="Navarro A."/>
            <person name="Kuhl H."/>
            <person name="Gase K."/>
            <person name="Ling Z."/>
            <person name="Zhou W."/>
            <person name="Kreitzer C."/>
            <person name="Stanke M."/>
            <person name="Tang H."/>
            <person name="Lyons E."/>
            <person name="Pandey P."/>
            <person name="Pandey S.P."/>
            <person name="Timmermann B."/>
            <person name="Baldwin I.T."/>
        </authorList>
    </citation>
    <scope>NUCLEOTIDE SEQUENCE [LARGE SCALE GENOMIC DNA]</scope>
    <source>
        <strain evidence="3">UT</strain>
    </source>
</reference>
<name>A0A1J6JMW2_NICAT</name>
<accession>A0A1J6JMW2</accession>
<evidence type="ECO:0000313" key="4">
    <source>
        <dbReference type="Proteomes" id="UP000187609"/>
    </source>
</evidence>
<evidence type="ECO:0000313" key="3">
    <source>
        <dbReference type="EMBL" id="OIT19114.1"/>
    </source>
</evidence>
<proteinExistence type="predicted"/>
<organism evidence="3 4">
    <name type="scientific">Nicotiana attenuata</name>
    <name type="common">Coyote tobacco</name>
    <dbReference type="NCBI Taxonomy" id="49451"/>
    <lineage>
        <taxon>Eukaryota</taxon>
        <taxon>Viridiplantae</taxon>
        <taxon>Streptophyta</taxon>
        <taxon>Embryophyta</taxon>
        <taxon>Tracheophyta</taxon>
        <taxon>Spermatophyta</taxon>
        <taxon>Magnoliopsida</taxon>
        <taxon>eudicotyledons</taxon>
        <taxon>Gunneridae</taxon>
        <taxon>Pentapetalae</taxon>
        <taxon>asterids</taxon>
        <taxon>lamiids</taxon>
        <taxon>Solanales</taxon>
        <taxon>Solanaceae</taxon>
        <taxon>Nicotianoideae</taxon>
        <taxon>Nicotianeae</taxon>
        <taxon>Nicotiana</taxon>
    </lineage>
</organism>
<keyword evidence="4" id="KW-1185">Reference proteome</keyword>
<gene>
    <name evidence="3" type="ORF">A4A49_42335</name>
</gene>
<dbReference type="InterPro" id="IPR015410">
    <property type="entry name" value="DUF1985"/>
</dbReference>
<dbReference type="Pfam" id="PF09331">
    <property type="entry name" value="DUF1985"/>
    <property type="match status" value="1"/>
</dbReference>
<comment type="caution">
    <text evidence="3">The sequence shown here is derived from an EMBL/GenBank/DDBJ whole genome shotgun (WGS) entry which is preliminary data.</text>
</comment>
<evidence type="ECO:0000256" key="1">
    <source>
        <dbReference type="SAM" id="MobiDB-lite"/>
    </source>
</evidence>
<dbReference type="EMBL" id="MJEQ01010203">
    <property type="protein sequence ID" value="OIT19114.1"/>
    <property type="molecule type" value="Genomic_DNA"/>
</dbReference>
<feature type="domain" description="DUF1985" evidence="2">
    <location>
        <begin position="169"/>
        <end position="304"/>
    </location>
</feature>